<protein>
    <submittedName>
        <fullName evidence="4">Protein TonB</fullName>
    </submittedName>
</protein>
<reference evidence="4 5" key="1">
    <citation type="submission" date="2018-09" db="EMBL/GenBank/DDBJ databases">
        <title>Genomic Encyclopedia of Archaeal and Bacterial Type Strains, Phase II (KMG-II): from individual species to whole genera.</title>
        <authorList>
            <person name="Goeker M."/>
        </authorList>
    </citation>
    <scope>NUCLEOTIDE SEQUENCE [LARGE SCALE GENOMIC DNA]</scope>
    <source>
        <strain evidence="4 5">DSM 26283</strain>
    </source>
</reference>
<dbReference type="EMBL" id="RAQJ01000001">
    <property type="protein sequence ID" value="RKE99093.1"/>
    <property type="molecule type" value="Genomic_DNA"/>
</dbReference>
<dbReference type="OrthoDB" id="1522859at2"/>
<evidence type="ECO:0000313" key="5">
    <source>
        <dbReference type="Proteomes" id="UP000284892"/>
    </source>
</evidence>
<feature type="region of interest" description="Disordered" evidence="1">
    <location>
        <begin position="1"/>
        <end position="24"/>
    </location>
</feature>
<feature type="domain" description="TonB C-terminal" evidence="3">
    <location>
        <begin position="202"/>
        <end position="262"/>
    </location>
</feature>
<keyword evidence="2" id="KW-0812">Transmembrane</keyword>
<dbReference type="InterPro" id="IPR037682">
    <property type="entry name" value="TonB_C"/>
</dbReference>
<dbReference type="RefSeq" id="WP_120200286.1">
    <property type="nucleotide sequence ID" value="NZ_RAQJ01000001.1"/>
</dbReference>
<proteinExistence type="predicted"/>
<sequence>MKNLKKTNSNAGQSNADVQKPQKHDVNLQKNSTLYFQVGLILCLLATYGLFEMNFESKNYNIAQVVPDDELTEINIENFKVYVEEVKKVDPIQPVQKLGDKDPIVKDDNFVETIKKTVISTTQKTDNIIDASKFTEVAKPVDPLPEIFDMRNVEVVPVYPGCEKEKTNKGRVKCMSTKLSKLVQRKFNTDIASDLGLSGKQKIDVQFKIDNTGKITEIKTRAPYTQLEKEAQRIAKKIPAMTPGMQRKKPVSVIYNLPIIFKVD</sequence>
<evidence type="ECO:0000313" key="4">
    <source>
        <dbReference type="EMBL" id="RKE99093.1"/>
    </source>
</evidence>
<feature type="compositionally biased region" description="Polar residues" evidence="1">
    <location>
        <begin position="1"/>
        <end position="17"/>
    </location>
</feature>
<keyword evidence="5" id="KW-1185">Reference proteome</keyword>
<accession>A0A420DXZ6</accession>
<dbReference type="GO" id="GO:0055085">
    <property type="term" value="P:transmembrane transport"/>
    <property type="evidence" value="ECO:0007669"/>
    <property type="project" value="InterPro"/>
</dbReference>
<comment type="caution">
    <text evidence="4">The sequence shown here is derived from an EMBL/GenBank/DDBJ whole genome shotgun (WGS) entry which is preliminary data.</text>
</comment>
<organism evidence="4 5">
    <name type="scientific">Ichthyenterobacterium magnum</name>
    <dbReference type="NCBI Taxonomy" id="1230530"/>
    <lineage>
        <taxon>Bacteria</taxon>
        <taxon>Pseudomonadati</taxon>
        <taxon>Bacteroidota</taxon>
        <taxon>Flavobacteriia</taxon>
        <taxon>Flavobacteriales</taxon>
        <taxon>Flavobacteriaceae</taxon>
        <taxon>Ichthyenterobacterium</taxon>
    </lineage>
</organism>
<evidence type="ECO:0000256" key="2">
    <source>
        <dbReference type="SAM" id="Phobius"/>
    </source>
</evidence>
<evidence type="ECO:0000259" key="3">
    <source>
        <dbReference type="Pfam" id="PF03544"/>
    </source>
</evidence>
<feature type="transmembrane region" description="Helical" evidence="2">
    <location>
        <begin position="34"/>
        <end position="51"/>
    </location>
</feature>
<dbReference type="Proteomes" id="UP000284892">
    <property type="component" value="Unassembled WGS sequence"/>
</dbReference>
<dbReference type="Gene3D" id="3.30.1150.10">
    <property type="match status" value="1"/>
</dbReference>
<dbReference type="Pfam" id="PF03544">
    <property type="entry name" value="TonB_C"/>
    <property type="match status" value="1"/>
</dbReference>
<dbReference type="SUPFAM" id="SSF74653">
    <property type="entry name" value="TolA/TonB C-terminal domain"/>
    <property type="match status" value="1"/>
</dbReference>
<evidence type="ECO:0000256" key="1">
    <source>
        <dbReference type="SAM" id="MobiDB-lite"/>
    </source>
</evidence>
<keyword evidence="2" id="KW-0472">Membrane</keyword>
<keyword evidence="2" id="KW-1133">Transmembrane helix</keyword>
<name>A0A420DXZ6_9FLAO</name>
<dbReference type="AlphaFoldDB" id="A0A420DXZ6"/>
<gene>
    <name evidence="4" type="ORF">BXY80_1195</name>
</gene>